<dbReference type="Pfam" id="PF13144">
    <property type="entry name" value="ChapFlgA"/>
    <property type="match status" value="1"/>
</dbReference>
<dbReference type="KEGG" id="mass:CR152_07185"/>
<dbReference type="GO" id="GO:0044780">
    <property type="term" value="P:bacterial-type flagellum assembly"/>
    <property type="evidence" value="ECO:0007669"/>
    <property type="project" value="InterPro"/>
</dbReference>
<organism evidence="3 4">
    <name type="scientific">Massilia violaceinigra</name>
    <dbReference type="NCBI Taxonomy" id="2045208"/>
    <lineage>
        <taxon>Bacteria</taxon>
        <taxon>Pseudomonadati</taxon>
        <taxon>Pseudomonadota</taxon>
        <taxon>Betaproteobacteria</taxon>
        <taxon>Burkholderiales</taxon>
        <taxon>Oxalobacteraceae</taxon>
        <taxon>Telluria group</taxon>
        <taxon>Massilia</taxon>
    </lineage>
</organism>
<evidence type="ECO:0000313" key="4">
    <source>
        <dbReference type="Proteomes" id="UP000229897"/>
    </source>
</evidence>
<feature type="signal peptide" evidence="1">
    <location>
        <begin position="1"/>
        <end position="19"/>
    </location>
</feature>
<dbReference type="InterPro" id="IPR017585">
    <property type="entry name" value="SAF_FlgA"/>
</dbReference>
<dbReference type="OrthoDB" id="8758456at2"/>
<reference evidence="3" key="1">
    <citation type="submission" date="2017-10" db="EMBL/GenBank/DDBJ databases">
        <title>Massilia psychrophilum sp. nov., a novel purple-pigmented bacterium isolated from Tianshan glacier, Xinjiang Municipality, China.</title>
        <authorList>
            <person name="Wang H."/>
        </authorList>
    </citation>
    <scope>NUCLEOTIDE SEQUENCE [LARGE SCALE GENOMIC DNA]</scope>
    <source>
        <strain evidence="3">B2</strain>
    </source>
</reference>
<dbReference type="AlphaFoldDB" id="A0A2D2DH63"/>
<proteinExistence type="predicted"/>
<keyword evidence="3" id="KW-0969">Cilium</keyword>
<dbReference type="Proteomes" id="UP000229897">
    <property type="component" value="Chromosome"/>
</dbReference>
<evidence type="ECO:0000313" key="3">
    <source>
        <dbReference type="EMBL" id="ATQ74314.1"/>
    </source>
</evidence>
<dbReference type="EMBL" id="CP024608">
    <property type="protein sequence ID" value="ATQ74314.1"/>
    <property type="molecule type" value="Genomic_DNA"/>
</dbReference>
<dbReference type="PANTHER" id="PTHR36307">
    <property type="entry name" value="FLAGELLA BASAL BODY P-RING FORMATION PROTEIN FLGA"/>
    <property type="match status" value="1"/>
</dbReference>
<accession>A0A2D2DH63</accession>
<protein>
    <submittedName>
        <fullName evidence="3">Flagella basal body P-ring formation protein FlgA</fullName>
    </submittedName>
</protein>
<keyword evidence="1" id="KW-0732">Signal</keyword>
<dbReference type="NCBIfam" id="TIGR03170">
    <property type="entry name" value="flgA_cterm"/>
    <property type="match status" value="1"/>
</dbReference>
<evidence type="ECO:0000256" key="1">
    <source>
        <dbReference type="SAM" id="SignalP"/>
    </source>
</evidence>
<sequence>MQRWCAMVALVFWTPYGAAQPLALELRPAALLAQARVTLADVAIVAGGEPLATLELGVAPRIGYVERLSREQIGLMIRRRAGVTREIAWSGAASVALQSQSQTIGSEALAQVAVRSVLAAWQARLPGITVDLAAPPGALEVPFGAIEIKARALSEPRLAARMPVWIDIRVDGAVYRSLVVALNVTARQPVHVARRALAAGTLADAGDFEQRDENVVALDAMPAAPAAAGWRMRRALAAGQILTQASLPQPGMIFRGDTVRLLILRGAVEIEARGVALADAAPGQPLAVRLPNASEPVNARVSPTGAVVMEME</sequence>
<dbReference type="RefSeq" id="WP_099874299.1">
    <property type="nucleotide sequence ID" value="NZ_CP024608.1"/>
</dbReference>
<feature type="chain" id="PRO_5013931267" evidence="1">
    <location>
        <begin position="20"/>
        <end position="312"/>
    </location>
</feature>
<feature type="domain" description="Flagella basal body P-ring formation protein FlgA SAF" evidence="2">
    <location>
        <begin position="189"/>
        <end position="307"/>
    </location>
</feature>
<keyword evidence="3" id="KW-0966">Cell projection</keyword>
<gene>
    <name evidence="3" type="primary">flgA</name>
    <name evidence="3" type="ORF">CR152_07185</name>
</gene>
<keyword evidence="3" id="KW-0282">Flagellum</keyword>
<name>A0A2D2DH63_9BURK</name>
<dbReference type="PANTHER" id="PTHR36307:SF1">
    <property type="entry name" value="FLAGELLA BASAL BODY P-RING FORMATION PROTEIN FLGA"/>
    <property type="match status" value="1"/>
</dbReference>
<evidence type="ECO:0000259" key="2">
    <source>
        <dbReference type="Pfam" id="PF13144"/>
    </source>
</evidence>
<keyword evidence="4" id="KW-1185">Reference proteome</keyword>
<dbReference type="InterPro" id="IPR039246">
    <property type="entry name" value="Flagellar_FlgA"/>
</dbReference>
<dbReference type="Gene3D" id="2.30.30.760">
    <property type="match status" value="1"/>
</dbReference>